<dbReference type="Pfam" id="PF09697">
    <property type="entry name" value="Porph_ging"/>
    <property type="match status" value="1"/>
</dbReference>
<evidence type="ECO:0000256" key="1">
    <source>
        <dbReference type="SAM" id="SignalP"/>
    </source>
</evidence>
<comment type="caution">
    <text evidence="2">The sequence shown here is derived from an EMBL/GenBank/DDBJ whole genome shotgun (WGS) entry which is preliminary data.</text>
</comment>
<protein>
    <submittedName>
        <fullName evidence="2">GLPGLI family protein</fullName>
    </submittedName>
</protein>
<evidence type="ECO:0000313" key="2">
    <source>
        <dbReference type="EMBL" id="MFD0993742.1"/>
    </source>
</evidence>
<dbReference type="InterPro" id="IPR005901">
    <property type="entry name" value="GLPGLI"/>
</dbReference>
<organism evidence="2 3">
    <name type="scientific">Tenacibaculum geojense</name>
    <dbReference type="NCBI Taxonomy" id="915352"/>
    <lineage>
        <taxon>Bacteria</taxon>
        <taxon>Pseudomonadati</taxon>
        <taxon>Bacteroidota</taxon>
        <taxon>Flavobacteriia</taxon>
        <taxon>Flavobacteriales</taxon>
        <taxon>Flavobacteriaceae</taxon>
        <taxon>Tenacibaculum</taxon>
    </lineage>
</organism>
<evidence type="ECO:0000313" key="3">
    <source>
        <dbReference type="Proteomes" id="UP001597062"/>
    </source>
</evidence>
<name>A0ABW3JTB6_9FLAO</name>
<feature type="signal peptide" evidence="1">
    <location>
        <begin position="1"/>
        <end position="18"/>
    </location>
</feature>
<keyword evidence="3" id="KW-1185">Reference proteome</keyword>
<reference evidence="3" key="1">
    <citation type="journal article" date="2019" name="Int. J. Syst. Evol. Microbiol.">
        <title>The Global Catalogue of Microorganisms (GCM) 10K type strain sequencing project: providing services to taxonomists for standard genome sequencing and annotation.</title>
        <authorList>
            <consortium name="The Broad Institute Genomics Platform"/>
            <consortium name="The Broad Institute Genome Sequencing Center for Infectious Disease"/>
            <person name="Wu L."/>
            <person name="Ma J."/>
        </authorList>
    </citation>
    <scope>NUCLEOTIDE SEQUENCE [LARGE SCALE GENOMIC DNA]</scope>
    <source>
        <strain evidence="3">CCUG 60527</strain>
    </source>
</reference>
<dbReference type="EMBL" id="JBHTJR010000051">
    <property type="protein sequence ID" value="MFD0993742.1"/>
    <property type="molecule type" value="Genomic_DNA"/>
</dbReference>
<accession>A0ABW3JTB6</accession>
<dbReference type="RefSeq" id="WP_386108307.1">
    <property type="nucleotide sequence ID" value="NZ_JBHTJR010000051.1"/>
</dbReference>
<sequence length="278" mass="31532">MKTLLLTVICLSYFTLQAQDFQGKAVYKTHNAVSINVSNDKGVVDKSFQKKLKERLKKMSEKTYTLQFNKTTSIYTQNKKLSSEAQSGGVQVFMIGDDGGNDVLYKNISAKNYTNKKEVSGKRFLIEDALTDVAWEMTSETKKIGNYTCYKALKTRKEAHKSFIITDGEKEETKKIVDITTTAWYTPEIPVSNGPGMYWGLPGLILEIQEGKQTIACTELVLNPKDKIVIKKPKKGKKISQAKFDELMIEKTKEMMERFNNKRKSKKNGDAIHIEIQG</sequence>
<dbReference type="Proteomes" id="UP001597062">
    <property type="component" value="Unassembled WGS sequence"/>
</dbReference>
<gene>
    <name evidence="2" type="ORF">ACFQ1U_11045</name>
</gene>
<dbReference type="NCBIfam" id="TIGR01200">
    <property type="entry name" value="GLPGLI"/>
    <property type="match status" value="1"/>
</dbReference>
<proteinExistence type="predicted"/>
<keyword evidence="1" id="KW-0732">Signal</keyword>
<feature type="chain" id="PRO_5045575641" evidence="1">
    <location>
        <begin position="19"/>
        <end position="278"/>
    </location>
</feature>